<keyword evidence="1" id="KW-0812">Transmembrane</keyword>
<gene>
    <name evidence="2" type="ORF">CK497_12480</name>
</gene>
<keyword evidence="1" id="KW-1133">Transmembrane helix</keyword>
<dbReference type="RefSeq" id="WP_095603963.1">
    <property type="nucleotide sequence ID" value="NZ_NSKA01000004.1"/>
</dbReference>
<name>A0ABX4HHL3_9GAMM</name>
<dbReference type="EMBL" id="NSKA01000004">
    <property type="protein sequence ID" value="PAU71496.1"/>
    <property type="molecule type" value="Genomic_DNA"/>
</dbReference>
<evidence type="ECO:0000256" key="1">
    <source>
        <dbReference type="SAM" id="Phobius"/>
    </source>
</evidence>
<feature type="transmembrane region" description="Helical" evidence="1">
    <location>
        <begin position="57"/>
        <end position="80"/>
    </location>
</feature>
<keyword evidence="3" id="KW-1185">Reference proteome</keyword>
<protein>
    <submittedName>
        <fullName evidence="2">Uncharacterized protein</fullName>
    </submittedName>
</protein>
<reference evidence="2 3" key="1">
    <citation type="submission" date="2017-08" db="EMBL/GenBank/DDBJ databases">
        <title>Halomonas binhaiensis sp. nov., isolated from saline alkaline soil.</title>
        <authorList>
            <person name="Wang D."/>
            <person name="Zhang G."/>
        </authorList>
    </citation>
    <scope>NUCLEOTIDE SEQUENCE [LARGE SCALE GENOMIC DNA]</scope>
    <source>
        <strain evidence="2 3">WN018</strain>
    </source>
</reference>
<feature type="transmembrane region" description="Helical" evidence="1">
    <location>
        <begin position="12"/>
        <end position="37"/>
    </location>
</feature>
<organism evidence="2 3">
    <name type="scientific">Vreelandella alkaliphila</name>
    <dbReference type="NCBI Taxonomy" id="272774"/>
    <lineage>
        <taxon>Bacteria</taxon>
        <taxon>Pseudomonadati</taxon>
        <taxon>Pseudomonadota</taxon>
        <taxon>Gammaproteobacteria</taxon>
        <taxon>Oceanospirillales</taxon>
        <taxon>Halomonadaceae</taxon>
        <taxon>Vreelandella</taxon>
    </lineage>
</organism>
<evidence type="ECO:0000313" key="3">
    <source>
        <dbReference type="Proteomes" id="UP000218675"/>
    </source>
</evidence>
<keyword evidence="1" id="KW-0472">Membrane</keyword>
<evidence type="ECO:0000313" key="2">
    <source>
        <dbReference type="EMBL" id="PAU71496.1"/>
    </source>
</evidence>
<proteinExistence type="predicted"/>
<sequence length="185" mass="20959">MSENSAKSIRNGVIATVIGGVILMLIPSVRGYVSSFFSWLWSGITSLWSALWVEHLVFGWIIVLITVMALIGLVTVVLFLREILGKKDFHSYTEDVIHGAVWRWRWTSNNISGLWCFCPRCEATLVYDDSTCRNYLANTSRTDFICENCNNSVIASINGGNKSYALGAIEREIDRKVRTKEFEKH</sequence>
<comment type="caution">
    <text evidence="2">The sequence shown here is derived from an EMBL/GenBank/DDBJ whole genome shotgun (WGS) entry which is preliminary data.</text>
</comment>
<accession>A0ABX4HHL3</accession>
<dbReference type="Proteomes" id="UP000218675">
    <property type="component" value="Unassembled WGS sequence"/>
</dbReference>